<protein>
    <recommendedName>
        <fullName evidence="6">Glutaredoxin-related protein 5, mitochondrial</fullName>
    </recommendedName>
    <alternativeName>
        <fullName evidence="7">Monothiol glutaredoxin-5</fullName>
    </alternativeName>
</protein>
<sequence>MSLTKFVLNFTRCVATSTPIKLEYIDKLVKGYKLVVFMKGTPTNPMCGFSKAVMDILNVHKINDFESHNVLENKKLRKDIKEYSDWPTIPQVYINGDMVGGCEIFMQMHESGEIIKEFEKAGLESGLELKK</sequence>
<dbReference type="InterPro" id="IPR033658">
    <property type="entry name" value="GRX_PICOT-like"/>
</dbReference>
<dbReference type="PROSITE" id="PS51354">
    <property type="entry name" value="GLUTAREDOXIN_2"/>
    <property type="match status" value="1"/>
</dbReference>
<keyword evidence="4" id="KW-0411">Iron-sulfur</keyword>
<evidence type="ECO:0000256" key="2">
    <source>
        <dbReference type="ARBA" id="ARBA00022723"/>
    </source>
</evidence>
<dbReference type="InterPro" id="IPR036249">
    <property type="entry name" value="Thioredoxin-like_sf"/>
</dbReference>
<dbReference type="Pfam" id="PF00462">
    <property type="entry name" value="Glutaredoxin"/>
    <property type="match status" value="1"/>
</dbReference>
<keyword evidence="5" id="KW-0676">Redox-active center</keyword>
<dbReference type="Gene3D" id="3.40.30.10">
    <property type="entry name" value="Glutaredoxin"/>
    <property type="match status" value="1"/>
</dbReference>
<dbReference type="CDD" id="cd03028">
    <property type="entry name" value="GRX_PICOT_like"/>
    <property type="match status" value="1"/>
</dbReference>
<evidence type="ECO:0000256" key="5">
    <source>
        <dbReference type="ARBA" id="ARBA00023284"/>
    </source>
</evidence>
<gene>
    <name evidence="9" type="ORF">A3Q56_02245</name>
</gene>
<dbReference type="InterPro" id="IPR002109">
    <property type="entry name" value="Glutaredoxin"/>
</dbReference>
<evidence type="ECO:0000259" key="8">
    <source>
        <dbReference type="Pfam" id="PF00462"/>
    </source>
</evidence>
<keyword evidence="3" id="KW-0408">Iron</keyword>
<dbReference type="FunFam" id="3.40.30.10:FF:000005">
    <property type="entry name" value="Glutaredoxin 5"/>
    <property type="match status" value="1"/>
</dbReference>
<evidence type="ECO:0000256" key="6">
    <source>
        <dbReference type="ARBA" id="ARBA00067456"/>
    </source>
</evidence>
<evidence type="ECO:0000313" key="10">
    <source>
        <dbReference type="Proteomes" id="UP000078046"/>
    </source>
</evidence>
<dbReference type="Proteomes" id="UP000078046">
    <property type="component" value="Unassembled WGS sequence"/>
</dbReference>
<evidence type="ECO:0000256" key="4">
    <source>
        <dbReference type="ARBA" id="ARBA00023014"/>
    </source>
</evidence>
<dbReference type="OrthoDB" id="415696at2759"/>
<evidence type="ECO:0000256" key="3">
    <source>
        <dbReference type="ARBA" id="ARBA00023004"/>
    </source>
</evidence>
<dbReference type="EMBL" id="LWCA01000199">
    <property type="protein sequence ID" value="OAF70014.1"/>
    <property type="molecule type" value="Genomic_DNA"/>
</dbReference>
<dbReference type="GO" id="GO:0051537">
    <property type="term" value="F:2 iron, 2 sulfur cluster binding"/>
    <property type="evidence" value="ECO:0007669"/>
    <property type="project" value="UniProtKB-KW"/>
</dbReference>
<evidence type="ECO:0000256" key="7">
    <source>
        <dbReference type="ARBA" id="ARBA00076083"/>
    </source>
</evidence>
<dbReference type="PANTHER" id="PTHR10293:SF16">
    <property type="entry name" value="GLUTAREDOXIN-RELATED PROTEIN 5, MITOCHONDRIAL"/>
    <property type="match status" value="1"/>
</dbReference>
<comment type="caution">
    <text evidence="9">The sequence shown here is derived from an EMBL/GenBank/DDBJ whole genome shotgun (WGS) entry which is preliminary data.</text>
</comment>
<reference evidence="9 10" key="1">
    <citation type="submission" date="2016-04" db="EMBL/GenBank/DDBJ databases">
        <title>The genome of Intoshia linei affirms orthonectids as highly simplified spiralians.</title>
        <authorList>
            <person name="Mikhailov K.V."/>
            <person name="Slusarev G.S."/>
            <person name="Nikitin M.A."/>
            <person name="Logacheva M.D."/>
            <person name="Penin A."/>
            <person name="Aleoshin V."/>
            <person name="Panchin Y.V."/>
        </authorList>
    </citation>
    <scope>NUCLEOTIDE SEQUENCE [LARGE SCALE GENOMIC DNA]</scope>
    <source>
        <strain evidence="9">Intl2013</strain>
        <tissue evidence="9">Whole animal</tissue>
    </source>
</reference>
<dbReference type="AlphaFoldDB" id="A0A177B9B3"/>
<keyword evidence="2" id="KW-0479">Metal-binding</keyword>
<evidence type="ECO:0000256" key="1">
    <source>
        <dbReference type="ARBA" id="ARBA00022714"/>
    </source>
</evidence>
<evidence type="ECO:0000313" key="9">
    <source>
        <dbReference type="EMBL" id="OAF70014.1"/>
    </source>
</evidence>
<dbReference type="GO" id="GO:0046872">
    <property type="term" value="F:metal ion binding"/>
    <property type="evidence" value="ECO:0007669"/>
    <property type="project" value="UniProtKB-KW"/>
</dbReference>
<accession>A0A177B9B3</accession>
<dbReference type="NCBIfam" id="TIGR00365">
    <property type="entry name" value="Grx4 family monothiol glutaredoxin"/>
    <property type="match status" value="1"/>
</dbReference>
<feature type="domain" description="Glutaredoxin" evidence="8">
    <location>
        <begin position="35"/>
        <end position="99"/>
    </location>
</feature>
<organism evidence="9 10">
    <name type="scientific">Intoshia linei</name>
    <dbReference type="NCBI Taxonomy" id="1819745"/>
    <lineage>
        <taxon>Eukaryota</taxon>
        <taxon>Metazoa</taxon>
        <taxon>Spiralia</taxon>
        <taxon>Lophotrochozoa</taxon>
        <taxon>Mesozoa</taxon>
        <taxon>Orthonectida</taxon>
        <taxon>Rhopaluridae</taxon>
        <taxon>Intoshia</taxon>
    </lineage>
</organism>
<dbReference type="InterPro" id="IPR004480">
    <property type="entry name" value="Monothiol_GRX-rel"/>
</dbReference>
<dbReference type="GO" id="GO:0005759">
    <property type="term" value="C:mitochondrial matrix"/>
    <property type="evidence" value="ECO:0007669"/>
    <property type="project" value="TreeGrafter"/>
</dbReference>
<proteinExistence type="predicted"/>
<dbReference type="PANTHER" id="PTHR10293">
    <property type="entry name" value="GLUTAREDOXIN FAMILY MEMBER"/>
    <property type="match status" value="1"/>
</dbReference>
<keyword evidence="1" id="KW-0001">2Fe-2S</keyword>
<keyword evidence="10" id="KW-1185">Reference proteome</keyword>
<name>A0A177B9B3_9BILA</name>
<dbReference type="SUPFAM" id="SSF52833">
    <property type="entry name" value="Thioredoxin-like"/>
    <property type="match status" value="1"/>
</dbReference>